<dbReference type="GO" id="GO:0016747">
    <property type="term" value="F:acyltransferase activity, transferring groups other than amino-acyl groups"/>
    <property type="evidence" value="ECO:0007669"/>
    <property type="project" value="InterPro"/>
</dbReference>
<dbReference type="CDD" id="cd04301">
    <property type="entry name" value="NAT_SF"/>
    <property type="match status" value="1"/>
</dbReference>
<name>A6X7T8_BRUA4</name>
<dbReference type="HOGENOM" id="CLU_119999_1_0_5"/>
<protein>
    <submittedName>
        <fullName evidence="2">GCN5-related N-acetyltransferase</fullName>
    </submittedName>
</protein>
<sequence length="175" mass="20171">MMIGNSNALEVMRIVELPDHFDQLLVDAAAEGFDTMSVLQEQWRNGSNRFERPGEILALATIDDEIAGIGGITQDFVDSSWLRMRRFYVRPAYRRRGVGREIAHYVLKHADTFNRQIALYADGPDAEAFWPTLGFRPIERENTTHFFRCEPTLGCTYKRQSHVTRSTCNKRVDSR</sequence>
<evidence type="ECO:0000259" key="1">
    <source>
        <dbReference type="PROSITE" id="PS51186"/>
    </source>
</evidence>
<dbReference type="Gene3D" id="3.40.630.30">
    <property type="match status" value="1"/>
</dbReference>
<accession>A6X7T8</accession>
<dbReference type="InterPro" id="IPR000182">
    <property type="entry name" value="GNAT_dom"/>
</dbReference>
<gene>
    <name evidence="2" type="ordered locus">Oant_4605</name>
</gene>
<dbReference type="SUPFAM" id="SSF55729">
    <property type="entry name" value="Acyl-CoA N-acyltransferases (Nat)"/>
    <property type="match status" value="1"/>
</dbReference>
<dbReference type="KEGG" id="oan:Oant_4605"/>
<organism evidence="2 3">
    <name type="scientific">Brucella anthropi (strain ATCC 49188 / DSM 6882 / CCUG 24695 / JCM 21032 / LMG 3331 / NBRC 15819 / NCTC 12168 / Alc 37)</name>
    <name type="common">Ochrobactrum anthropi</name>
    <dbReference type="NCBI Taxonomy" id="439375"/>
    <lineage>
        <taxon>Bacteria</taxon>
        <taxon>Pseudomonadati</taxon>
        <taxon>Pseudomonadota</taxon>
        <taxon>Alphaproteobacteria</taxon>
        <taxon>Hyphomicrobiales</taxon>
        <taxon>Brucellaceae</taxon>
        <taxon>Brucella/Ochrobactrum group</taxon>
        <taxon>Brucella</taxon>
    </lineage>
</organism>
<keyword evidence="3" id="KW-1185">Reference proteome</keyword>
<evidence type="ECO:0000313" key="3">
    <source>
        <dbReference type="Proteomes" id="UP000002301"/>
    </source>
</evidence>
<dbReference type="InterPro" id="IPR016181">
    <property type="entry name" value="Acyl_CoA_acyltransferase"/>
</dbReference>
<dbReference type="EMBL" id="CP000760">
    <property type="protein sequence ID" value="ABS17292.1"/>
    <property type="molecule type" value="Genomic_DNA"/>
</dbReference>
<proteinExistence type="predicted"/>
<keyword evidence="2" id="KW-0614">Plasmid</keyword>
<reference evidence="2 3" key="1">
    <citation type="journal article" date="2011" name="J. Bacteriol.">
        <title>Genome of Ochrobactrum anthropi ATCC 49188 T, a versatile opportunistic pathogen and symbiont of several eukaryotic hosts.</title>
        <authorList>
            <person name="Chain P.S."/>
            <person name="Lang D.M."/>
            <person name="Comerci D.J."/>
            <person name="Malfatti S.A."/>
            <person name="Vergez L.M."/>
            <person name="Shin M."/>
            <person name="Ugalde R.A."/>
            <person name="Garcia E."/>
            <person name="Tolmasky M.E."/>
        </authorList>
    </citation>
    <scope>NUCLEOTIDE SEQUENCE [LARGE SCALE GENOMIC DNA]</scope>
    <source>
        <strain evidence="3">ATCC 49188 / DSM 6882 / CCUG 24695 / JCM 21032 / LMG 3331 / NBRC 15819 / NCTC 12168 / Alc 37</strain>
    </source>
</reference>
<dbReference type="AlphaFoldDB" id="A6X7T8"/>
<dbReference type="Pfam" id="PF00583">
    <property type="entry name" value="Acetyltransf_1"/>
    <property type="match status" value="1"/>
</dbReference>
<evidence type="ECO:0000313" key="2">
    <source>
        <dbReference type="EMBL" id="ABS17292.1"/>
    </source>
</evidence>
<dbReference type="PROSITE" id="PS51186">
    <property type="entry name" value="GNAT"/>
    <property type="match status" value="1"/>
</dbReference>
<feature type="domain" description="N-acetyltransferase" evidence="1">
    <location>
        <begin position="12"/>
        <end position="154"/>
    </location>
</feature>
<dbReference type="Proteomes" id="UP000002301">
    <property type="component" value="Plasmid pOANT01"/>
</dbReference>
<geneLocation type="plasmid" evidence="2 3">
    <name>pOANT01</name>
</geneLocation>